<dbReference type="PANTHER" id="PTHR17695:SF11">
    <property type="entry name" value="SMALL SUBUNIT PROCESSOME COMPONENT 20 HOMOLOG"/>
    <property type="match status" value="1"/>
</dbReference>
<proteinExistence type="predicted"/>
<name>A0ABD2YKN9_9GENT</name>
<dbReference type="PANTHER" id="PTHR17695">
    <property type="entry name" value="SMALL SUBUNIT PROCESSOME COMPONENT 20 HOMOLOG"/>
    <property type="match status" value="1"/>
</dbReference>
<evidence type="ECO:0000313" key="2">
    <source>
        <dbReference type="Proteomes" id="UP001630127"/>
    </source>
</evidence>
<protein>
    <submittedName>
        <fullName evidence="1">Uncharacterized protein</fullName>
    </submittedName>
</protein>
<dbReference type="EMBL" id="JBJUIK010000013">
    <property type="protein sequence ID" value="KAL3506470.1"/>
    <property type="molecule type" value="Genomic_DNA"/>
</dbReference>
<sequence>MSADALHMLIQFPLFVDIERNPSFVCLSLLKGIMNRKLVVPETYDVVKRVAELMVICQMEPIRKFIEFLQYCCYCNWCCCFFVMSFLQVSSKSNHRQCLCIWLFPDHDNKIRSMTGAAIKLLIGHVSSHSHHSILEYSLSWYVGRLWSAATQVLGLLVEVMDQLDVSGEAAVPMWKEAYYSLVLLEKILNQFQKLSFEKDFEQIWEMICEFLLHPHLWLCNISNRLVPFYFSHVTEAYRETLFSMTPSRLFLVAALLCCQLKTQPTDDAAGNLIAHNLVFTICHLHTLLGQIECMDISYGLTLMIMRKFVFLKLSMC</sequence>
<evidence type="ECO:0000313" key="1">
    <source>
        <dbReference type="EMBL" id="KAL3506470.1"/>
    </source>
</evidence>
<dbReference type="InterPro" id="IPR052575">
    <property type="entry name" value="SSU_processome_comp_20"/>
</dbReference>
<accession>A0ABD2YKN9</accession>
<gene>
    <name evidence="1" type="ORF">ACH5RR_031852</name>
</gene>
<organism evidence="1 2">
    <name type="scientific">Cinchona calisaya</name>
    <dbReference type="NCBI Taxonomy" id="153742"/>
    <lineage>
        <taxon>Eukaryota</taxon>
        <taxon>Viridiplantae</taxon>
        <taxon>Streptophyta</taxon>
        <taxon>Embryophyta</taxon>
        <taxon>Tracheophyta</taxon>
        <taxon>Spermatophyta</taxon>
        <taxon>Magnoliopsida</taxon>
        <taxon>eudicotyledons</taxon>
        <taxon>Gunneridae</taxon>
        <taxon>Pentapetalae</taxon>
        <taxon>asterids</taxon>
        <taxon>lamiids</taxon>
        <taxon>Gentianales</taxon>
        <taxon>Rubiaceae</taxon>
        <taxon>Cinchonoideae</taxon>
        <taxon>Cinchoneae</taxon>
        <taxon>Cinchona</taxon>
    </lineage>
</organism>
<comment type="caution">
    <text evidence="1">The sequence shown here is derived from an EMBL/GenBank/DDBJ whole genome shotgun (WGS) entry which is preliminary data.</text>
</comment>
<dbReference type="Proteomes" id="UP001630127">
    <property type="component" value="Unassembled WGS sequence"/>
</dbReference>
<keyword evidence="2" id="KW-1185">Reference proteome</keyword>
<reference evidence="1 2" key="1">
    <citation type="submission" date="2024-11" db="EMBL/GenBank/DDBJ databases">
        <title>A near-complete genome assembly of Cinchona calisaya.</title>
        <authorList>
            <person name="Lian D.C."/>
            <person name="Zhao X.W."/>
            <person name="Wei L."/>
        </authorList>
    </citation>
    <scope>NUCLEOTIDE SEQUENCE [LARGE SCALE GENOMIC DNA]</scope>
    <source>
        <tissue evidence="1">Nenye</tissue>
    </source>
</reference>
<dbReference type="AlphaFoldDB" id="A0ABD2YKN9"/>